<keyword evidence="4 9" id="KW-0812">Transmembrane</keyword>
<organism evidence="11 12">
    <name type="scientific">Aphanomyces astaci</name>
    <name type="common">Crayfish plague agent</name>
    <dbReference type="NCBI Taxonomy" id="112090"/>
    <lineage>
        <taxon>Eukaryota</taxon>
        <taxon>Sar</taxon>
        <taxon>Stramenopiles</taxon>
        <taxon>Oomycota</taxon>
        <taxon>Saprolegniomycetes</taxon>
        <taxon>Saprolegniales</taxon>
        <taxon>Verrucalvaceae</taxon>
        <taxon>Aphanomyces</taxon>
    </lineage>
</organism>
<dbReference type="InterPro" id="IPR018108">
    <property type="entry name" value="MCP_transmembrane"/>
</dbReference>
<dbReference type="PROSITE" id="PS50920">
    <property type="entry name" value="SOLCAR"/>
    <property type="match status" value="3"/>
</dbReference>
<dbReference type="GO" id="GO:0007031">
    <property type="term" value="P:peroxisome organization"/>
    <property type="evidence" value="ECO:0007669"/>
    <property type="project" value="TreeGrafter"/>
</dbReference>
<gene>
    <name evidence="11" type="ORF">AaE_006255</name>
</gene>
<keyword evidence="7 9" id="KW-0472">Membrane</keyword>
<dbReference type="GO" id="GO:0015217">
    <property type="term" value="F:ADP transmembrane transporter activity"/>
    <property type="evidence" value="ECO:0007669"/>
    <property type="project" value="InterPro"/>
</dbReference>
<dbReference type="PANTHER" id="PTHR46650:SF1">
    <property type="entry name" value="PEROXISOMAL ADENINE NUCLEOTIDE TRANSPORTER 1"/>
    <property type="match status" value="1"/>
</dbReference>
<comment type="caution">
    <text evidence="11">The sequence shown here is derived from an EMBL/GenBank/DDBJ whole genome shotgun (WGS) entry which is preliminary data.</text>
</comment>
<dbReference type="GO" id="GO:0005778">
    <property type="term" value="C:peroxisomal membrane"/>
    <property type="evidence" value="ECO:0007669"/>
    <property type="project" value="UniProtKB-SubCell"/>
</dbReference>
<evidence type="ECO:0000256" key="3">
    <source>
        <dbReference type="ARBA" id="ARBA00022448"/>
    </source>
</evidence>
<keyword evidence="3 10" id="KW-0813">Transport</keyword>
<dbReference type="Proteomes" id="UP000469452">
    <property type="component" value="Unassembled WGS sequence"/>
</dbReference>
<keyword evidence="8" id="KW-0576">Peroxisome</keyword>
<feature type="repeat" description="Solcar" evidence="9">
    <location>
        <begin position="242"/>
        <end position="329"/>
    </location>
</feature>
<evidence type="ECO:0000256" key="1">
    <source>
        <dbReference type="ARBA" id="ARBA00004585"/>
    </source>
</evidence>
<dbReference type="GO" id="GO:0005347">
    <property type="term" value="F:ATP transmembrane transporter activity"/>
    <property type="evidence" value="ECO:0007669"/>
    <property type="project" value="InterPro"/>
</dbReference>
<keyword evidence="5" id="KW-0677">Repeat</keyword>
<evidence type="ECO:0000256" key="2">
    <source>
        <dbReference type="ARBA" id="ARBA00006375"/>
    </source>
</evidence>
<evidence type="ECO:0000313" key="11">
    <source>
        <dbReference type="EMBL" id="KAF0751796.1"/>
    </source>
</evidence>
<sequence length="341" mass="37630">MSLQLAVYVISKMDFKSWNKHPHATKLNIRNSVFNFAIGATNNMSLSKPMATLATATSAAVGGCTSSLALYPLDTLKTRMQSESKKDANDKKTPVTWDVGTILSLYKGVEYKAAQSTISKFLYFYAYTAMSNMLLAKNSTSLSTGANLVVGYLAEMFHLPITLPLEVVITRMQTSKGNDGKHTGFVHLLQSIWEENGGKWTAFYKGFSAYFVLCLQPAIQFTVFEQVKKVYLKAYKPTTKSLSAIEAFVLGAAARSLATLVVFPYIRAKVIVQAKADSHEKPQSMLEILQNLVRDEGYPSLYRGLAPELTKGALSSAFMLMVKEKIEAYVTLSIMLLRATS</sequence>
<dbReference type="Pfam" id="PF00153">
    <property type="entry name" value="Mito_carr"/>
    <property type="match status" value="3"/>
</dbReference>
<dbReference type="InterPro" id="IPR023395">
    <property type="entry name" value="MCP_dom_sf"/>
</dbReference>
<dbReference type="AlphaFoldDB" id="A0A6A5A0L0"/>
<comment type="subcellular location">
    <subcellularLocation>
        <location evidence="1">Peroxisome membrane</location>
        <topology evidence="1">Multi-pass membrane protein</topology>
    </subcellularLocation>
</comment>
<evidence type="ECO:0000256" key="9">
    <source>
        <dbReference type="PROSITE-ProRule" id="PRU00282"/>
    </source>
</evidence>
<feature type="repeat" description="Solcar" evidence="9">
    <location>
        <begin position="50"/>
        <end position="133"/>
    </location>
</feature>
<name>A0A6A5A0L0_APHAT</name>
<reference evidence="11 12" key="1">
    <citation type="submission" date="2019-06" db="EMBL/GenBank/DDBJ databases">
        <title>Genomics analysis of Aphanomyces spp. identifies a new class of oomycete effector associated with host adaptation.</title>
        <authorList>
            <person name="Gaulin E."/>
        </authorList>
    </citation>
    <scope>NUCLEOTIDE SEQUENCE [LARGE SCALE GENOMIC DNA]</scope>
    <source>
        <strain evidence="11 12">E</strain>
    </source>
</reference>
<evidence type="ECO:0000256" key="10">
    <source>
        <dbReference type="RuleBase" id="RU000488"/>
    </source>
</evidence>
<evidence type="ECO:0000256" key="7">
    <source>
        <dbReference type="ARBA" id="ARBA00023136"/>
    </source>
</evidence>
<evidence type="ECO:0000313" key="12">
    <source>
        <dbReference type="Proteomes" id="UP000469452"/>
    </source>
</evidence>
<accession>A0A6A5A0L0</accession>
<feature type="repeat" description="Solcar" evidence="9">
    <location>
        <begin position="142"/>
        <end position="230"/>
    </location>
</feature>
<protein>
    <submittedName>
        <fullName evidence="11">Uncharacterized protein</fullName>
    </submittedName>
</protein>
<evidence type="ECO:0000256" key="8">
    <source>
        <dbReference type="ARBA" id="ARBA00023140"/>
    </source>
</evidence>
<dbReference type="GO" id="GO:0006635">
    <property type="term" value="P:fatty acid beta-oxidation"/>
    <property type="evidence" value="ECO:0007669"/>
    <property type="project" value="InterPro"/>
</dbReference>
<dbReference type="SUPFAM" id="SSF103506">
    <property type="entry name" value="Mitochondrial carrier"/>
    <property type="match status" value="1"/>
</dbReference>
<evidence type="ECO:0000256" key="6">
    <source>
        <dbReference type="ARBA" id="ARBA00022989"/>
    </source>
</evidence>
<dbReference type="PANTHER" id="PTHR46650">
    <property type="entry name" value="PEROXISOMAL ADENINE NUCLEOTIDE TRANSPORTER 1"/>
    <property type="match status" value="1"/>
</dbReference>
<evidence type="ECO:0000256" key="4">
    <source>
        <dbReference type="ARBA" id="ARBA00022692"/>
    </source>
</evidence>
<dbReference type="EMBL" id="VJMI01011799">
    <property type="protein sequence ID" value="KAF0751796.1"/>
    <property type="molecule type" value="Genomic_DNA"/>
</dbReference>
<dbReference type="Gene3D" id="1.50.40.10">
    <property type="entry name" value="Mitochondrial carrier domain"/>
    <property type="match status" value="2"/>
</dbReference>
<comment type="similarity">
    <text evidence="2 10">Belongs to the mitochondrial carrier (TC 2.A.29) family.</text>
</comment>
<keyword evidence="6" id="KW-1133">Transmembrane helix</keyword>
<evidence type="ECO:0000256" key="5">
    <source>
        <dbReference type="ARBA" id="ARBA00022737"/>
    </source>
</evidence>
<dbReference type="VEuPathDB" id="FungiDB:H257_01154"/>
<proteinExistence type="inferred from homology"/>
<dbReference type="InterPro" id="IPR045900">
    <property type="entry name" value="Peroxisomal_Ade_carrier"/>
</dbReference>